<keyword evidence="4 7" id="KW-0812">Transmembrane</keyword>
<name>A0A6I1MIQ8_9CLOT</name>
<dbReference type="OrthoDB" id="2360475at2"/>
<protein>
    <submittedName>
        <fullName evidence="10">Capsular biosynthesis protein</fullName>
    </submittedName>
</protein>
<dbReference type="GO" id="GO:0005886">
    <property type="term" value="C:plasma membrane"/>
    <property type="evidence" value="ECO:0007669"/>
    <property type="project" value="UniProtKB-SubCell"/>
</dbReference>
<sequence>MGEQVISFNDIFKAIKKRWKLMVILTVLLTIASGIISFFVIKPQYEGIVKLFIGKEQSSSSEKGYDNNDVMMYQNLIKTYAEVVQTSDLITNAMKNNNINKQTSEILAGLTVVPRADTQILEIKFKSGNKEEVVSVLNAISDEFMHKANELVENGNVQVIQKAEIPTSPVSPNKLLNMVIAFILGIMISLGIIFLLEYLDNTFKSRKDVENYFNIPVIGAIPKQDEL</sequence>
<comment type="subcellular location">
    <subcellularLocation>
        <location evidence="1">Cell membrane</location>
        <topology evidence="1">Multi-pass membrane protein</topology>
    </subcellularLocation>
</comment>
<evidence type="ECO:0000256" key="5">
    <source>
        <dbReference type="ARBA" id="ARBA00022989"/>
    </source>
</evidence>
<dbReference type="Proteomes" id="UP000430345">
    <property type="component" value="Unassembled WGS sequence"/>
</dbReference>
<keyword evidence="3" id="KW-1003">Cell membrane</keyword>
<dbReference type="InterPro" id="IPR032807">
    <property type="entry name" value="GNVR"/>
</dbReference>
<dbReference type="InterPro" id="IPR003856">
    <property type="entry name" value="LPS_length_determ_N"/>
</dbReference>
<dbReference type="Pfam" id="PF02706">
    <property type="entry name" value="Wzz"/>
    <property type="match status" value="1"/>
</dbReference>
<keyword evidence="11" id="KW-1185">Reference proteome</keyword>
<reference evidence="10 11" key="1">
    <citation type="submission" date="2019-10" db="EMBL/GenBank/DDBJ databases">
        <title>The Genome Sequence of Clostridium tarantellae Isolated from Fish Brain.</title>
        <authorList>
            <person name="Bano L."/>
            <person name="Kiel M."/>
            <person name="Sales G."/>
            <person name="Doxey A.C."/>
            <person name="Mansfield M.J."/>
            <person name="Schiavone M."/>
            <person name="Rossetto O."/>
            <person name="Pirazzini M."/>
            <person name="Dobrindt U."/>
            <person name="Montecucco C."/>
        </authorList>
    </citation>
    <scope>NUCLEOTIDE SEQUENCE [LARGE SCALE GENOMIC DNA]</scope>
    <source>
        <strain evidence="10 11">DSM 3997</strain>
    </source>
</reference>
<dbReference type="EMBL" id="WHJC01000066">
    <property type="protein sequence ID" value="MPQ43426.1"/>
    <property type="molecule type" value="Genomic_DNA"/>
</dbReference>
<dbReference type="AlphaFoldDB" id="A0A6I1MIQ8"/>
<evidence type="ECO:0000259" key="8">
    <source>
        <dbReference type="Pfam" id="PF02706"/>
    </source>
</evidence>
<dbReference type="GO" id="GO:0004713">
    <property type="term" value="F:protein tyrosine kinase activity"/>
    <property type="evidence" value="ECO:0007669"/>
    <property type="project" value="TreeGrafter"/>
</dbReference>
<evidence type="ECO:0000256" key="4">
    <source>
        <dbReference type="ARBA" id="ARBA00022692"/>
    </source>
</evidence>
<evidence type="ECO:0000313" key="11">
    <source>
        <dbReference type="Proteomes" id="UP000430345"/>
    </source>
</evidence>
<evidence type="ECO:0000313" key="10">
    <source>
        <dbReference type="EMBL" id="MPQ43426.1"/>
    </source>
</evidence>
<evidence type="ECO:0000259" key="9">
    <source>
        <dbReference type="Pfam" id="PF13807"/>
    </source>
</evidence>
<accession>A0A6I1MIQ8</accession>
<dbReference type="RefSeq" id="WP_152888935.1">
    <property type="nucleotide sequence ID" value="NZ_WHJC01000066.1"/>
</dbReference>
<evidence type="ECO:0000256" key="3">
    <source>
        <dbReference type="ARBA" id="ARBA00022475"/>
    </source>
</evidence>
<gene>
    <name evidence="10" type="ORF">GBZ86_06595</name>
</gene>
<dbReference type="PANTHER" id="PTHR32309">
    <property type="entry name" value="TYROSINE-PROTEIN KINASE"/>
    <property type="match status" value="1"/>
</dbReference>
<evidence type="ECO:0000256" key="7">
    <source>
        <dbReference type="SAM" id="Phobius"/>
    </source>
</evidence>
<feature type="transmembrane region" description="Helical" evidence="7">
    <location>
        <begin position="21"/>
        <end position="41"/>
    </location>
</feature>
<dbReference type="PANTHER" id="PTHR32309:SF13">
    <property type="entry name" value="FERRIC ENTEROBACTIN TRANSPORT PROTEIN FEPE"/>
    <property type="match status" value="1"/>
</dbReference>
<feature type="transmembrane region" description="Helical" evidence="7">
    <location>
        <begin position="175"/>
        <end position="196"/>
    </location>
</feature>
<keyword evidence="5 7" id="KW-1133">Transmembrane helix</keyword>
<keyword evidence="6 7" id="KW-0472">Membrane</keyword>
<evidence type="ECO:0000256" key="6">
    <source>
        <dbReference type="ARBA" id="ARBA00023136"/>
    </source>
</evidence>
<proteinExistence type="inferred from homology"/>
<feature type="domain" description="Polysaccharide chain length determinant N-terminal" evidence="8">
    <location>
        <begin position="6"/>
        <end position="95"/>
    </location>
</feature>
<dbReference type="InterPro" id="IPR050445">
    <property type="entry name" value="Bact_polysacc_biosynth/exp"/>
</dbReference>
<comment type="similarity">
    <text evidence="2">Belongs to the CpsC/CapA family.</text>
</comment>
<comment type="caution">
    <text evidence="10">The sequence shown here is derived from an EMBL/GenBank/DDBJ whole genome shotgun (WGS) entry which is preliminary data.</text>
</comment>
<evidence type="ECO:0000256" key="1">
    <source>
        <dbReference type="ARBA" id="ARBA00004651"/>
    </source>
</evidence>
<feature type="domain" description="Tyrosine-protein kinase G-rich" evidence="9">
    <location>
        <begin position="151"/>
        <end position="195"/>
    </location>
</feature>
<dbReference type="Pfam" id="PF13807">
    <property type="entry name" value="GNVR"/>
    <property type="match status" value="1"/>
</dbReference>
<organism evidence="10 11">
    <name type="scientific">Clostridium tarantellae</name>
    <dbReference type="NCBI Taxonomy" id="39493"/>
    <lineage>
        <taxon>Bacteria</taxon>
        <taxon>Bacillati</taxon>
        <taxon>Bacillota</taxon>
        <taxon>Clostridia</taxon>
        <taxon>Eubacteriales</taxon>
        <taxon>Clostridiaceae</taxon>
        <taxon>Clostridium</taxon>
    </lineage>
</organism>
<evidence type="ECO:0000256" key="2">
    <source>
        <dbReference type="ARBA" id="ARBA00006683"/>
    </source>
</evidence>